<dbReference type="Proteomes" id="UP001346149">
    <property type="component" value="Unassembled WGS sequence"/>
</dbReference>
<evidence type="ECO:0000256" key="4">
    <source>
        <dbReference type="ARBA" id="ARBA00023163"/>
    </source>
</evidence>
<dbReference type="InterPro" id="IPR036638">
    <property type="entry name" value="HLH_DNA-bd_sf"/>
</dbReference>
<feature type="compositionally biased region" description="Polar residues" evidence="6">
    <location>
        <begin position="1"/>
        <end position="16"/>
    </location>
</feature>
<proteinExistence type="predicted"/>
<feature type="region of interest" description="Disordered" evidence="6">
    <location>
        <begin position="228"/>
        <end position="247"/>
    </location>
</feature>
<feature type="compositionally biased region" description="Basic and acidic residues" evidence="6">
    <location>
        <begin position="91"/>
        <end position="104"/>
    </location>
</feature>
<evidence type="ECO:0000256" key="5">
    <source>
        <dbReference type="ARBA" id="ARBA00023242"/>
    </source>
</evidence>
<evidence type="ECO:0000256" key="1">
    <source>
        <dbReference type="ARBA" id="ARBA00004123"/>
    </source>
</evidence>
<dbReference type="EMBL" id="JAXQNO010000010">
    <property type="protein sequence ID" value="KAK4789664.1"/>
    <property type="molecule type" value="Genomic_DNA"/>
</dbReference>
<sequence length="396" mass="43547">MESDPFQNLQFRQAHNQQQQEEEKTTNNPGLTRYRSAPSSYFTDLLDADFYHEILHQPSSPETERILGGLMPRPRDDAGGSQPEHLGPNKFKSEIYQKQPKQEEQPQLSSYPTSASTSQNYYQSSSHVLLPSQSMEYMAAAVSSMGDGSAPTGLVRQSSSPAGLLLGNLNSIEGYGALRVMGSLGTSPREKSYSPATMFGNPMNYLSAGQACSSVHMSPIAEVGNKDAEKSLDSPNGGGFDEGHGNNYDRGYPLGSWDDSSGLNALEAEVCVMICDADQEMQGSRGSPTSLARHMSLPNSSSEIDRLLQIQDSVPCKIRAKRGFATHPRSIAERVRRTKISERIRKLQDLVPSMDKQTNTAEMLDSAVEYIKDLQEQVKMLSDSKSKCVCSNRQMQ</sequence>
<dbReference type="PANTHER" id="PTHR16223:SF125">
    <property type="entry name" value="OS08G0506700 PROTEIN"/>
    <property type="match status" value="1"/>
</dbReference>
<evidence type="ECO:0000256" key="3">
    <source>
        <dbReference type="ARBA" id="ARBA00023125"/>
    </source>
</evidence>
<dbReference type="PANTHER" id="PTHR16223">
    <property type="entry name" value="TRANSCRIPTION FACTOR BHLH83-RELATED"/>
    <property type="match status" value="1"/>
</dbReference>
<keyword evidence="5" id="KW-0539">Nucleus</keyword>
<dbReference type="GO" id="GO:0005634">
    <property type="term" value="C:nucleus"/>
    <property type="evidence" value="ECO:0007669"/>
    <property type="project" value="UniProtKB-SubCell"/>
</dbReference>
<keyword evidence="4" id="KW-0804">Transcription</keyword>
<reference evidence="8 9" key="1">
    <citation type="journal article" date="2023" name="Hortic Res">
        <title>Pangenome of water caltrop reveals structural variations and asymmetric subgenome divergence after allopolyploidization.</title>
        <authorList>
            <person name="Zhang X."/>
            <person name="Chen Y."/>
            <person name="Wang L."/>
            <person name="Yuan Y."/>
            <person name="Fang M."/>
            <person name="Shi L."/>
            <person name="Lu R."/>
            <person name="Comes H.P."/>
            <person name="Ma Y."/>
            <person name="Chen Y."/>
            <person name="Huang G."/>
            <person name="Zhou Y."/>
            <person name="Zheng Z."/>
            <person name="Qiu Y."/>
        </authorList>
    </citation>
    <scope>NUCLEOTIDE SEQUENCE [LARGE SCALE GENOMIC DNA]</scope>
    <source>
        <strain evidence="8">F231</strain>
    </source>
</reference>
<organism evidence="8 9">
    <name type="scientific">Trapa natans</name>
    <name type="common">Water chestnut</name>
    <dbReference type="NCBI Taxonomy" id="22666"/>
    <lineage>
        <taxon>Eukaryota</taxon>
        <taxon>Viridiplantae</taxon>
        <taxon>Streptophyta</taxon>
        <taxon>Embryophyta</taxon>
        <taxon>Tracheophyta</taxon>
        <taxon>Spermatophyta</taxon>
        <taxon>Magnoliopsida</taxon>
        <taxon>eudicotyledons</taxon>
        <taxon>Gunneridae</taxon>
        <taxon>Pentapetalae</taxon>
        <taxon>rosids</taxon>
        <taxon>malvids</taxon>
        <taxon>Myrtales</taxon>
        <taxon>Lythraceae</taxon>
        <taxon>Trapa</taxon>
    </lineage>
</organism>
<feature type="compositionally biased region" description="Polar residues" evidence="6">
    <location>
        <begin position="108"/>
        <end position="117"/>
    </location>
</feature>
<feature type="region of interest" description="Disordered" evidence="6">
    <location>
        <begin position="1"/>
        <end position="36"/>
    </location>
</feature>
<evidence type="ECO:0000256" key="2">
    <source>
        <dbReference type="ARBA" id="ARBA00023015"/>
    </source>
</evidence>
<dbReference type="Gene3D" id="4.10.280.10">
    <property type="entry name" value="Helix-loop-helix DNA-binding domain"/>
    <property type="match status" value="1"/>
</dbReference>
<dbReference type="PROSITE" id="PS50888">
    <property type="entry name" value="BHLH"/>
    <property type="match status" value="1"/>
</dbReference>
<evidence type="ECO:0000313" key="8">
    <source>
        <dbReference type="EMBL" id="KAK4789664.1"/>
    </source>
</evidence>
<dbReference type="AlphaFoldDB" id="A0AAN7R2A2"/>
<comment type="subcellular location">
    <subcellularLocation>
        <location evidence="1">Nucleus</location>
    </subcellularLocation>
</comment>
<keyword evidence="2" id="KW-0805">Transcription regulation</keyword>
<keyword evidence="9" id="KW-1185">Reference proteome</keyword>
<dbReference type="GO" id="GO:0000978">
    <property type="term" value="F:RNA polymerase II cis-regulatory region sequence-specific DNA binding"/>
    <property type="evidence" value="ECO:0007669"/>
    <property type="project" value="TreeGrafter"/>
</dbReference>
<comment type="caution">
    <text evidence="8">The sequence shown here is derived from an EMBL/GenBank/DDBJ whole genome shotgun (WGS) entry which is preliminary data.</text>
</comment>
<dbReference type="SMART" id="SM00353">
    <property type="entry name" value="HLH"/>
    <property type="match status" value="1"/>
</dbReference>
<dbReference type="FunFam" id="4.10.280.10:FF:000021">
    <property type="entry name" value="Transcription factor bHLH130 family"/>
    <property type="match status" value="1"/>
</dbReference>
<dbReference type="InterPro" id="IPR011598">
    <property type="entry name" value="bHLH_dom"/>
</dbReference>
<feature type="region of interest" description="Disordered" evidence="6">
    <location>
        <begin position="55"/>
        <end position="117"/>
    </location>
</feature>
<dbReference type="SUPFAM" id="SSF47459">
    <property type="entry name" value="HLH, helix-loop-helix DNA-binding domain"/>
    <property type="match status" value="1"/>
</dbReference>
<evidence type="ECO:0000256" key="6">
    <source>
        <dbReference type="SAM" id="MobiDB-lite"/>
    </source>
</evidence>
<dbReference type="InterPro" id="IPR045843">
    <property type="entry name" value="IND-like"/>
</dbReference>
<evidence type="ECO:0000259" key="7">
    <source>
        <dbReference type="PROSITE" id="PS50888"/>
    </source>
</evidence>
<feature type="domain" description="BHLH" evidence="7">
    <location>
        <begin position="324"/>
        <end position="374"/>
    </location>
</feature>
<dbReference type="Pfam" id="PF00010">
    <property type="entry name" value="HLH"/>
    <property type="match status" value="1"/>
</dbReference>
<protein>
    <recommendedName>
        <fullName evidence="7">BHLH domain-containing protein</fullName>
    </recommendedName>
</protein>
<dbReference type="GO" id="GO:0000981">
    <property type="term" value="F:DNA-binding transcription factor activity, RNA polymerase II-specific"/>
    <property type="evidence" value="ECO:0007669"/>
    <property type="project" value="TreeGrafter"/>
</dbReference>
<evidence type="ECO:0000313" key="9">
    <source>
        <dbReference type="Proteomes" id="UP001346149"/>
    </source>
</evidence>
<gene>
    <name evidence="8" type="ORF">SAY86_016968</name>
</gene>
<keyword evidence="3" id="KW-0238">DNA-binding</keyword>
<accession>A0AAN7R2A2</accession>
<name>A0AAN7R2A2_TRANT</name>
<dbReference type="GO" id="GO:0046983">
    <property type="term" value="F:protein dimerization activity"/>
    <property type="evidence" value="ECO:0007669"/>
    <property type="project" value="InterPro"/>
</dbReference>